<reference evidence="1 2" key="1">
    <citation type="journal article" date="2016" name="Int. J. Syst. Evol. Microbiol.">
        <title>Descriptions of Anaerotaenia torta gen. nov., sp. nov. and Anaerocolumna cellulosilytica gen. nov., sp. nov. isolated from a methanogenic reactor of cattle waste.</title>
        <authorList>
            <person name="Uek A."/>
            <person name="Ohtaki Y."/>
            <person name="Kaku N."/>
            <person name="Ueki K."/>
        </authorList>
    </citation>
    <scope>NUCLEOTIDE SEQUENCE [LARGE SCALE GENOMIC DNA]</scope>
    <source>
        <strain evidence="1 2">SN021</strain>
    </source>
</reference>
<sequence>MFKTEQSRIQLEAIKLAAGSLKYKGLSIKKTFVMSIGHLKEYYLTSNQSDYLEVAVLLIQAYLEMGFPYESCQQEFDDILKILGTEKGLMFPRKIYSCRKIKLTRPEVRSMIGKWSASKKNKMIIVKVVDDIIDKVNKREIGVYSYCNNNNSEKELYELVINKEEIYFHDINKCKFYTFLIEK</sequence>
<proteinExistence type="predicted"/>
<evidence type="ECO:0000313" key="2">
    <source>
        <dbReference type="Proteomes" id="UP000515561"/>
    </source>
</evidence>
<dbReference type="AlphaFoldDB" id="A0A6S6QW91"/>
<dbReference type="RefSeq" id="WP_184093592.1">
    <property type="nucleotide sequence ID" value="NZ_AP023367.1"/>
</dbReference>
<dbReference type="KEGG" id="acel:acsn021_15450"/>
<organism evidence="1 2">
    <name type="scientific">Anaerocolumna cellulosilytica</name>
    <dbReference type="NCBI Taxonomy" id="433286"/>
    <lineage>
        <taxon>Bacteria</taxon>
        <taxon>Bacillati</taxon>
        <taxon>Bacillota</taxon>
        <taxon>Clostridia</taxon>
        <taxon>Lachnospirales</taxon>
        <taxon>Lachnospiraceae</taxon>
        <taxon>Anaerocolumna</taxon>
    </lineage>
</organism>
<accession>A0A6S6QW91</accession>
<dbReference type="Proteomes" id="UP000515561">
    <property type="component" value="Chromosome"/>
</dbReference>
<dbReference type="EMBL" id="AP023367">
    <property type="protein sequence ID" value="BCJ93976.1"/>
    <property type="molecule type" value="Genomic_DNA"/>
</dbReference>
<keyword evidence="2" id="KW-1185">Reference proteome</keyword>
<evidence type="ECO:0000313" key="1">
    <source>
        <dbReference type="EMBL" id="BCJ93976.1"/>
    </source>
</evidence>
<gene>
    <name evidence="1" type="ORF">acsn021_15450</name>
</gene>
<protein>
    <submittedName>
        <fullName evidence="1">Uncharacterized protein</fullName>
    </submittedName>
</protein>
<name>A0A6S6QW91_9FIRM</name>